<protein>
    <recommendedName>
        <fullName evidence="8">Aminotransferase</fullName>
        <ecNumber evidence="8">2.6.1.-</ecNumber>
    </recommendedName>
</protein>
<comment type="similarity">
    <text evidence="2 8">Belongs to the class-I pyridoxal-phosphate-dependent aminotransferase family.</text>
</comment>
<dbReference type="EMBL" id="CP015583">
    <property type="protein sequence ID" value="APT57578.1"/>
    <property type="molecule type" value="Genomic_DNA"/>
</dbReference>
<evidence type="ECO:0000256" key="8">
    <source>
        <dbReference type="RuleBase" id="RU000481"/>
    </source>
</evidence>
<evidence type="ECO:0000313" key="10">
    <source>
        <dbReference type="EMBL" id="APT57578.1"/>
    </source>
</evidence>
<comment type="catalytic activity">
    <reaction evidence="7">
        <text>L-aspartate + 2-oxoglutarate = oxaloacetate + L-glutamate</text>
        <dbReference type="Rhea" id="RHEA:21824"/>
        <dbReference type="ChEBI" id="CHEBI:16452"/>
        <dbReference type="ChEBI" id="CHEBI:16810"/>
        <dbReference type="ChEBI" id="CHEBI:29985"/>
        <dbReference type="ChEBI" id="CHEBI:29991"/>
        <dbReference type="EC" id="2.6.1.1"/>
    </reaction>
</comment>
<dbReference type="InterPro" id="IPR004839">
    <property type="entry name" value="Aminotransferase_I/II_large"/>
</dbReference>
<dbReference type="GO" id="GO:0030170">
    <property type="term" value="F:pyridoxal phosphate binding"/>
    <property type="evidence" value="ECO:0007669"/>
    <property type="project" value="InterPro"/>
</dbReference>
<evidence type="ECO:0000313" key="11">
    <source>
        <dbReference type="EMBL" id="MDT8329897.1"/>
    </source>
</evidence>
<comment type="subunit">
    <text evidence="3">Homodimer.</text>
</comment>
<dbReference type="STRING" id="257708.RGI145_11165"/>
<dbReference type="EC" id="2.6.1.-" evidence="8"/>
<keyword evidence="4 8" id="KW-0032">Aminotransferase</keyword>
<name>A0A1L7AFK6_9PROT</name>
<evidence type="ECO:0000256" key="5">
    <source>
        <dbReference type="ARBA" id="ARBA00022679"/>
    </source>
</evidence>
<dbReference type="Proteomes" id="UP000185494">
    <property type="component" value="Chromosome 1"/>
</dbReference>
<feature type="domain" description="Aminotransferase class I/classII large" evidence="9">
    <location>
        <begin position="32"/>
        <end position="392"/>
    </location>
</feature>
<dbReference type="RefSeq" id="WP_075798405.1">
    <property type="nucleotide sequence ID" value="NZ_CP015583.1"/>
</dbReference>
<evidence type="ECO:0000313" key="13">
    <source>
        <dbReference type="Proteomes" id="UP001258945"/>
    </source>
</evidence>
<dbReference type="PANTHER" id="PTHR46383">
    <property type="entry name" value="ASPARTATE AMINOTRANSFERASE"/>
    <property type="match status" value="1"/>
</dbReference>
<dbReference type="GO" id="GO:0004069">
    <property type="term" value="F:L-aspartate:2-oxoglutarate aminotransferase activity"/>
    <property type="evidence" value="ECO:0007669"/>
    <property type="project" value="UniProtKB-EC"/>
</dbReference>
<comment type="cofactor">
    <cofactor evidence="1 8">
        <name>pyridoxal 5'-phosphate</name>
        <dbReference type="ChEBI" id="CHEBI:597326"/>
    </cofactor>
</comment>
<evidence type="ECO:0000256" key="1">
    <source>
        <dbReference type="ARBA" id="ARBA00001933"/>
    </source>
</evidence>
<evidence type="ECO:0000259" key="9">
    <source>
        <dbReference type="Pfam" id="PF00155"/>
    </source>
</evidence>
<proteinExistence type="inferred from homology"/>
<evidence type="ECO:0000313" key="12">
    <source>
        <dbReference type="Proteomes" id="UP000185494"/>
    </source>
</evidence>
<evidence type="ECO:0000256" key="3">
    <source>
        <dbReference type="ARBA" id="ARBA00011738"/>
    </source>
</evidence>
<dbReference type="InterPro" id="IPR015421">
    <property type="entry name" value="PyrdxlP-dep_Trfase_major"/>
</dbReference>
<evidence type="ECO:0000256" key="4">
    <source>
        <dbReference type="ARBA" id="ARBA00022576"/>
    </source>
</evidence>
<dbReference type="Proteomes" id="UP001258945">
    <property type="component" value="Unassembled WGS sequence"/>
</dbReference>
<evidence type="ECO:0000256" key="6">
    <source>
        <dbReference type="ARBA" id="ARBA00022898"/>
    </source>
</evidence>
<keyword evidence="13" id="KW-1185">Reference proteome</keyword>
<dbReference type="GO" id="GO:0006520">
    <property type="term" value="P:amino acid metabolic process"/>
    <property type="evidence" value="ECO:0007669"/>
    <property type="project" value="InterPro"/>
</dbReference>
<dbReference type="CDD" id="cd00609">
    <property type="entry name" value="AAT_like"/>
    <property type="match status" value="1"/>
</dbReference>
<reference evidence="10 12" key="1">
    <citation type="submission" date="2016-05" db="EMBL/GenBank/DDBJ databases">
        <title>Complete Genome and Methylome Analysis of Psychrotrophic Bacterial Isolates from Antarctic Lake Untersee.</title>
        <authorList>
            <person name="Fomenkov A."/>
            <person name="Akimov V.N."/>
            <person name="Vasilyeva L.V."/>
            <person name="Andersen D."/>
            <person name="Vincze T."/>
            <person name="Roberts R.J."/>
        </authorList>
    </citation>
    <scope>NUCLEOTIDE SEQUENCE [LARGE SCALE GENOMIC DNA]</scope>
    <source>
        <strain evidence="10 12">U14-5</strain>
    </source>
</reference>
<keyword evidence="6" id="KW-0663">Pyridoxal phosphate</keyword>
<dbReference type="PANTHER" id="PTHR46383:SF1">
    <property type="entry name" value="ASPARTATE AMINOTRANSFERASE"/>
    <property type="match status" value="1"/>
</dbReference>
<dbReference type="InterPro" id="IPR015424">
    <property type="entry name" value="PyrdxlP-dep_Trfase"/>
</dbReference>
<evidence type="ECO:0000256" key="2">
    <source>
        <dbReference type="ARBA" id="ARBA00007441"/>
    </source>
</evidence>
<keyword evidence="5 8" id="KW-0808">Transferase</keyword>
<dbReference type="PROSITE" id="PS00105">
    <property type="entry name" value="AA_TRANSFER_CLASS_1"/>
    <property type="match status" value="1"/>
</dbReference>
<reference evidence="11 13" key="2">
    <citation type="journal article" date="2019" name="Microb. Pathog.">
        <title>Comparison of VITEK 2, MALDI-TOF MS, 16S rRNA gene sequencing, and whole-genome sequencing for identification of Roseomonas mucosa.</title>
        <authorList>
            <person name="Rudolph W.W."/>
            <person name="Gunzer F."/>
            <person name="Trauth M."/>
            <person name="Bunk B."/>
            <person name="Bigge R."/>
            <person name="Schrottner P."/>
        </authorList>
    </citation>
    <scope>NUCLEOTIDE SEQUENCE [LARGE SCALE GENOMIC DNA]</scope>
    <source>
        <strain evidence="11 13">DSM 103800</strain>
    </source>
</reference>
<dbReference type="eggNOG" id="COG0436">
    <property type="taxonomic scope" value="Bacteria"/>
</dbReference>
<dbReference type="SUPFAM" id="SSF53383">
    <property type="entry name" value="PLP-dependent transferases"/>
    <property type="match status" value="1"/>
</dbReference>
<gene>
    <name evidence="10" type="ORF">RGI145_11165</name>
    <name evidence="11" type="ORF">RQ831_02455</name>
</gene>
<dbReference type="InterPro" id="IPR015422">
    <property type="entry name" value="PyrdxlP-dep_Trfase_small"/>
</dbReference>
<dbReference type="FunFam" id="3.40.640.10:FF:000033">
    <property type="entry name" value="Aspartate aminotransferase"/>
    <property type="match status" value="1"/>
</dbReference>
<dbReference type="KEGG" id="rgi:RGI145_11165"/>
<dbReference type="InterPro" id="IPR004838">
    <property type="entry name" value="NHTrfase_class1_PyrdxlP-BS"/>
</dbReference>
<dbReference type="AlphaFoldDB" id="A0A1L7AFK6"/>
<dbReference type="Pfam" id="PF00155">
    <property type="entry name" value="Aminotran_1_2"/>
    <property type="match status" value="1"/>
</dbReference>
<organism evidence="10 12">
    <name type="scientific">Roseomonas gilardii</name>
    <dbReference type="NCBI Taxonomy" id="257708"/>
    <lineage>
        <taxon>Bacteria</taxon>
        <taxon>Pseudomonadati</taxon>
        <taxon>Pseudomonadota</taxon>
        <taxon>Alphaproteobacteria</taxon>
        <taxon>Acetobacterales</taxon>
        <taxon>Roseomonadaceae</taxon>
        <taxon>Roseomonas</taxon>
    </lineage>
</organism>
<dbReference type="Gene3D" id="3.40.640.10">
    <property type="entry name" value="Type I PLP-dependent aspartate aminotransferase-like (Major domain)"/>
    <property type="match status" value="1"/>
</dbReference>
<dbReference type="EMBL" id="JAVVDO010000002">
    <property type="protein sequence ID" value="MDT8329897.1"/>
    <property type="molecule type" value="Genomic_DNA"/>
</dbReference>
<sequence length="400" mass="43241">MTLTAERMDRISPSQTIVVTQKARALKAAGRDVISLSVGEPDFETPQNIKDAAIRAIQDGDTRYTDVAGTMTLRKAVAAKFERDNGLTYKPEEIVVSTGGKQVIFNAMLATIDDGDEAIVPAPCWVSYPDIIALAGGKPVIVPAGQNQGFKITPEQLEAAITPKTKWLILNNPSNPTGAAYSEAELKGLAEVLLRHPQVWIFTDDIYEKLVYGGFAFKTIAQVEPRLKERTVTMNGCSKGYAMTGWRIGFAGAPIALIKAMDKLQGQSTSNTSSISQAAAVEALNGPQESVETMRQAFERRRDLVVRLLNQAPGIRCATPDGAFYVFPDIAGCIGKTTASGKKIETDEDFVTALLEDEGVAAVHGSAFMFPGHFRVSYATSDAVLEDACNRIKRFCEGLK</sequence>
<accession>A0A1L7AFK6</accession>
<dbReference type="InterPro" id="IPR050596">
    <property type="entry name" value="AspAT/PAT-like"/>
</dbReference>
<reference evidence="11" key="3">
    <citation type="submission" date="2023-09" db="EMBL/GenBank/DDBJ databases">
        <authorList>
            <person name="Schober I."/>
            <person name="Bunk B."/>
        </authorList>
    </citation>
    <scope>NUCLEOTIDE SEQUENCE</scope>
    <source>
        <strain evidence="11">DSM 103800</strain>
    </source>
</reference>
<evidence type="ECO:0000256" key="7">
    <source>
        <dbReference type="ARBA" id="ARBA00049185"/>
    </source>
</evidence>
<dbReference type="Gene3D" id="3.90.1150.10">
    <property type="entry name" value="Aspartate Aminotransferase, domain 1"/>
    <property type="match status" value="1"/>
</dbReference>